<organism evidence="2 3">
    <name type="scientific">Methylocella tundrae</name>
    <dbReference type="NCBI Taxonomy" id="227605"/>
    <lineage>
        <taxon>Bacteria</taxon>
        <taxon>Pseudomonadati</taxon>
        <taxon>Pseudomonadota</taxon>
        <taxon>Alphaproteobacteria</taxon>
        <taxon>Hyphomicrobiales</taxon>
        <taxon>Beijerinckiaceae</taxon>
        <taxon>Methylocella</taxon>
    </lineage>
</organism>
<comment type="caution">
    <text evidence="2">The sequence shown here is derived from an EMBL/GenBank/DDBJ whole genome shotgun (WGS) entry which is preliminary data.</text>
</comment>
<gene>
    <name evidence="2" type="ORF">MPC4_10496</name>
</gene>
<accession>A0A8B6M2S0</accession>
<feature type="compositionally biased region" description="Low complexity" evidence="1">
    <location>
        <begin position="1"/>
        <end position="25"/>
    </location>
</feature>
<keyword evidence="3" id="KW-1185">Reference proteome</keyword>
<sequence>MADNPNATSANPNATMANPNATTAASGSLIGHAEGQQQRSRNDNQQPFHANLPWVVTANSISLSSMRRIRIRARQFA</sequence>
<feature type="compositionally biased region" description="Polar residues" evidence="1">
    <location>
        <begin position="35"/>
        <end position="48"/>
    </location>
</feature>
<reference evidence="2 3" key="1">
    <citation type="submission" date="2019-05" db="EMBL/GenBank/DDBJ databases">
        <authorList>
            <person name="Farhan Ul Haque M."/>
        </authorList>
    </citation>
    <scope>NUCLEOTIDE SEQUENCE [LARGE SCALE GENOMIC DNA]</scope>
    <source>
        <strain evidence="2">2</strain>
    </source>
</reference>
<evidence type="ECO:0000313" key="3">
    <source>
        <dbReference type="Proteomes" id="UP000485880"/>
    </source>
</evidence>
<dbReference type="EMBL" id="CABFMQ020000001">
    <property type="protein sequence ID" value="VTZ48540.1"/>
    <property type="molecule type" value="Genomic_DNA"/>
</dbReference>
<dbReference type="AlphaFoldDB" id="A0A8B6M2S0"/>
<evidence type="ECO:0000256" key="1">
    <source>
        <dbReference type="SAM" id="MobiDB-lite"/>
    </source>
</evidence>
<dbReference type="Proteomes" id="UP000485880">
    <property type="component" value="Unassembled WGS sequence"/>
</dbReference>
<feature type="region of interest" description="Disordered" evidence="1">
    <location>
        <begin position="1"/>
        <end position="48"/>
    </location>
</feature>
<name>A0A8B6M2S0_METTU</name>
<evidence type="ECO:0000313" key="2">
    <source>
        <dbReference type="EMBL" id="VTZ48540.1"/>
    </source>
</evidence>
<protein>
    <submittedName>
        <fullName evidence="2">Uncharacterized protein</fullName>
    </submittedName>
</protein>
<proteinExistence type="predicted"/>